<proteinExistence type="predicted"/>
<sequence length="723" mass="84970">MVDINILFKRVFGNRITRDLISYYVKHSRRYSNCTIDWFVKHKLWQMLKDKMEAKEPLLLKHKNCLFEIPDYPLFKQLFIQYHDYFPLAHPKLFHLGAVNNNMEILKFLVEKGYKGYTKKAFQAAWSSKNYEMVRYLVEYIPWMHKRKLVLTNLNKSILSRDIELVKCFVQPKFIVTHLSVEEKSFITSTAFSTGDVEMFKLIYQYYPYKPCIEWFKETPKCKNMTEIVKYVIEAFPGKIKTEFLETFANATDDHCNFELLIYMVDAKLIDHTYLLEPIFSEAAFRKQELKYYDILKDEATTNLKTLTVSRVHGSMVSVKSLEEFLDLGLKVTPSCLRMAVRNHRERKTLWWDLFYALWQDLHPSLKEQKTMKSLFDISCEEGNSKLLQFLIDQIPDTNTRPKIVFNCWVELTKSDANLPFIKILLANFACENSDEIIRAIYEAIRFGSIDIVTFLFTKLSSSTLRNVDDMSETYKLAAYHSRYDILKFLIGQKLPFKNDILGKSANVAIAALLLENGHLYSPTLTYVDAVSRDISLLTFLFEYKKGKQAINPQAIKEAIAQSKFLHFKYLMDNKVEWSFHTISPEILEAIGKSGNIEMFQYLHHKNPGQPEDYGNYCFGPAMEYGRLSLIKHLIEKFDPTMSNFVNTTNFKFLILKKYSWVLEYFKPEIMNKNSKLSKIITGDFLKKVKPEKDEDDDTSFDKYYNNFTNDVKKPLFGFKLFK</sequence>
<dbReference type="Gene3D" id="1.25.40.20">
    <property type="entry name" value="Ankyrin repeat-containing domain"/>
    <property type="match status" value="2"/>
</dbReference>
<comment type="caution">
    <text evidence="1">The sequence shown here is derived from an EMBL/GenBank/DDBJ whole genome shotgun (WGS) entry which is preliminary data.</text>
</comment>
<dbReference type="AlphaFoldDB" id="A0A8J4PRW8"/>
<protein>
    <recommendedName>
        <fullName evidence="3">Ankyrin repeat-containing protein</fullName>
    </recommendedName>
</protein>
<evidence type="ECO:0000313" key="1">
    <source>
        <dbReference type="EMBL" id="KAF2072775.1"/>
    </source>
</evidence>
<dbReference type="PANTHER" id="PTHR31550">
    <property type="entry name" value="ANKYRIN REPEAT PROTEIN-RELATED-RELATED"/>
    <property type="match status" value="1"/>
</dbReference>
<evidence type="ECO:0000313" key="2">
    <source>
        <dbReference type="Proteomes" id="UP000695562"/>
    </source>
</evidence>
<keyword evidence="2" id="KW-1185">Reference proteome</keyword>
<dbReference type="SUPFAM" id="SSF140860">
    <property type="entry name" value="Pseudo ankyrin repeat-like"/>
    <property type="match status" value="3"/>
</dbReference>
<evidence type="ECO:0008006" key="3">
    <source>
        <dbReference type="Google" id="ProtNLM"/>
    </source>
</evidence>
<dbReference type="OrthoDB" id="24471at2759"/>
<dbReference type="EMBL" id="AJWJ01000249">
    <property type="protein sequence ID" value="KAF2072775.1"/>
    <property type="molecule type" value="Genomic_DNA"/>
</dbReference>
<reference evidence="1" key="1">
    <citation type="submission" date="2020-01" db="EMBL/GenBank/DDBJ databases">
        <title>Development of genomics and gene disruption for Polysphondylium violaceum indicates a role for the polyketide synthase stlB in stalk morphogenesis.</title>
        <authorList>
            <person name="Narita B."/>
            <person name="Kawabe Y."/>
            <person name="Kin K."/>
            <person name="Saito T."/>
            <person name="Gibbs R."/>
            <person name="Kuspa A."/>
            <person name="Muzny D."/>
            <person name="Queller D."/>
            <person name="Richards S."/>
            <person name="Strassman J."/>
            <person name="Sucgang R."/>
            <person name="Worley K."/>
            <person name="Schaap P."/>
        </authorList>
    </citation>
    <scope>NUCLEOTIDE SEQUENCE</scope>
    <source>
        <strain evidence="1">QSvi11</strain>
    </source>
</reference>
<accession>A0A8J4PRW8</accession>
<organism evidence="1 2">
    <name type="scientific">Polysphondylium violaceum</name>
    <dbReference type="NCBI Taxonomy" id="133409"/>
    <lineage>
        <taxon>Eukaryota</taxon>
        <taxon>Amoebozoa</taxon>
        <taxon>Evosea</taxon>
        <taxon>Eumycetozoa</taxon>
        <taxon>Dictyostelia</taxon>
        <taxon>Dictyosteliales</taxon>
        <taxon>Dictyosteliaceae</taxon>
        <taxon>Polysphondylium</taxon>
    </lineage>
</organism>
<dbReference type="Proteomes" id="UP000695562">
    <property type="component" value="Unassembled WGS sequence"/>
</dbReference>
<name>A0A8J4PRW8_9MYCE</name>
<gene>
    <name evidence="1" type="ORF">CYY_005921</name>
</gene>
<dbReference type="InterPro" id="IPR036770">
    <property type="entry name" value="Ankyrin_rpt-contain_sf"/>
</dbReference>
<dbReference type="PANTHER" id="PTHR31550:SF2">
    <property type="entry name" value="ANKYRIN REPEAT PROTEIN-RELATED"/>
    <property type="match status" value="1"/>
</dbReference>